<dbReference type="PANTHER" id="PTHR31157">
    <property type="entry name" value="SCP DOMAIN-CONTAINING PROTEIN"/>
    <property type="match status" value="1"/>
</dbReference>
<dbReference type="SUPFAM" id="SSF50370">
    <property type="entry name" value="Ricin B-like lectins"/>
    <property type="match status" value="2"/>
</dbReference>
<dbReference type="EMBL" id="CP163445">
    <property type="protein sequence ID" value="XDQ83273.1"/>
    <property type="molecule type" value="Genomic_DNA"/>
</dbReference>
<dbReference type="InterPro" id="IPR014044">
    <property type="entry name" value="CAP_dom"/>
</dbReference>
<dbReference type="SUPFAM" id="SSF55797">
    <property type="entry name" value="PR-1-like"/>
    <property type="match status" value="1"/>
</dbReference>
<keyword evidence="1" id="KW-0732">Signal</keyword>
<evidence type="ECO:0000313" key="3">
    <source>
        <dbReference type="EMBL" id="XDQ83273.1"/>
    </source>
</evidence>
<dbReference type="Gene3D" id="3.40.33.10">
    <property type="entry name" value="CAP"/>
    <property type="match status" value="1"/>
</dbReference>
<proteinExistence type="predicted"/>
<dbReference type="Pfam" id="PF00188">
    <property type="entry name" value="CAP"/>
    <property type="match status" value="1"/>
</dbReference>
<evidence type="ECO:0000256" key="1">
    <source>
        <dbReference type="SAM" id="SignalP"/>
    </source>
</evidence>
<dbReference type="InterPro" id="IPR035992">
    <property type="entry name" value="Ricin_B-like_lectins"/>
</dbReference>
<dbReference type="PANTHER" id="PTHR31157:SF1">
    <property type="entry name" value="SCP DOMAIN-CONTAINING PROTEIN"/>
    <property type="match status" value="1"/>
</dbReference>
<organism evidence="3">
    <name type="scientific">Streptomyces sp. Y1</name>
    <dbReference type="NCBI Taxonomy" id="3238634"/>
    <lineage>
        <taxon>Bacteria</taxon>
        <taxon>Bacillati</taxon>
        <taxon>Actinomycetota</taxon>
        <taxon>Actinomycetes</taxon>
        <taxon>Kitasatosporales</taxon>
        <taxon>Streptomycetaceae</taxon>
        <taxon>Streptomyces</taxon>
    </lineage>
</organism>
<name>A0AB39TW90_9ACTN</name>
<gene>
    <name evidence="3" type="ORF">AB2U05_34600</name>
</gene>
<accession>A0AB39TW90</accession>
<dbReference type="PROSITE" id="PS50231">
    <property type="entry name" value="RICIN_B_LECTIN"/>
    <property type="match status" value="1"/>
</dbReference>
<dbReference type="InterPro" id="IPR006311">
    <property type="entry name" value="TAT_signal"/>
</dbReference>
<dbReference type="InterPro" id="IPR035940">
    <property type="entry name" value="CAP_sf"/>
</dbReference>
<evidence type="ECO:0000259" key="2">
    <source>
        <dbReference type="Pfam" id="PF00188"/>
    </source>
</evidence>
<sequence length="310" mass="33222">MSHPSTRTLRPGAAARRTRRRTRLAALALAVSALSAGGATLLAAPASAATAGVVEQMVTIQDHQNHHSLASSDGEGSRIVARGFQDASTSFWMSNKPGDRVDFARSVNGTERVLEMDTRDGRSTQFVHWWAGANQQWTLETAAEGGTYLRNAENNGCLTYHGVDREVTVEGCDGSMSQRFDLNGAGTSPGPVTPDQQRFLDRVNALRAQYGKAPVRLNSTLSQVAKCNADQMDQRRVSGHFCNSSGIASGLGYTWRGFGEVAFYGPTTVDAAVDGWINSPKHLGIMIGDFNEVGLARTGAASWNADFGTR</sequence>
<feature type="signal peptide" evidence="1">
    <location>
        <begin position="1"/>
        <end position="48"/>
    </location>
</feature>
<feature type="domain" description="SCP" evidence="2">
    <location>
        <begin position="200"/>
        <end position="302"/>
    </location>
</feature>
<dbReference type="RefSeq" id="WP_369185440.1">
    <property type="nucleotide sequence ID" value="NZ_CP163445.1"/>
</dbReference>
<dbReference type="PROSITE" id="PS51318">
    <property type="entry name" value="TAT"/>
    <property type="match status" value="1"/>
</dbReference>
<dbReference type="CDD" id="cd05379">
    <property type="entry name" value="CAP_bacterial"/>
    <property type="match status" value="1"/>
</dbReference>
<reference evidence="3" key="1">
    <citation type="submission" date="2024-07" db="EMBL/GenBank/DDBJ databases">
        <authorList>
            <person name="Yu S.T."/>
        </authorList>
    </citation>
    <scope>NUCLEOTIDE SEQUENCE</scope>
    <source>
        <strain evidence="3">Y1</strain>
    </source>
</reference>
<protein>
    <submittedName>
        <fullName evidence="3">CAP domain-containing protein</fullName>
    </submittedName>
</protein>
<dbReference type="CDD" id="cd00161">
    <property type="entry name" value="beta-trefoil_Ricin-like"/>
    <property type="match status" value="1"/>
</dbReference>
<dbReference type="AlphaFoldDB" id="A0AB39TW90"/>
<dbReference type="Gene3D" id="2.80.10.50">
    <property type="match status" value="1"/>
</dbReference>
<feature type="chain" id="PRO_5044226365" evidence="1">
    <location>
        <begin position="49"/>
        <end position="310"/>
    </location>
</feature>